<gene>
    <name evidence="3" type="ORF">NCGR_LOCUS49179</name>
</gene>
<protein>
    <recommendedName>
        <fullName evidence="2">FORGETTER1 first zinc ribbon domain-containing protein</fullName>
    </recommendedName>
</protein>
<evidence type="ECO:0000256" key="1">
    <source>
        <dbReference type="SAM" id="MobiDB-lite"/>
    </source>
</evidence>
<organism evidence="3 4">
    <name type="scientific">Miscanthus lutarioriparius</name>
    <dbReference type="NCBI Taxonomy" id="422564"/>
    <lineage>
        <taxon>Eukaryota</taxon>
        <taxon>Viridiplantae</taxon>
        <taxon>Streptophyta</taxon>
        <taxon>Embryophyta</taxon>
        <taxon>Tracheophyta</taxon>
        <taxon>Spermatophyta</taxon>
        <taxon>Magnoliopsida</taxon>
        <taxon>Liliopsida</taxon>
        <taxon>Poales</taxon>
        <taxon>Poaceae</taxon>
        <taxon>PACMAD clade</taxon>
        <taxon>Panicoideae</taxon>
        <taxon>Andropogonodae</taxon>
        <taxon>Andropogoneae</taxon>
        <taxon>Saccharinae</taxon>
        <taxon>Miscanthus</taxon>
    </lineage>
</organism>
<accession>A0A811R789</accession>
<feature type="region of interest" description="Disordered" evidence="1">
    <location>
        <begin position="95"/>
        <end position="138"/>
    </location>
</feature>
<feature type="region of interest" description="Disordered" evidence="1">
    <location>
        <begin position="191"/>
        <end position="237"/>
    </location>
</feature>
<keyword evidence="4" id="KW-1185">Reference proteome</keyword>
<feature type="region of interest" description="Disordered" evidence="1">
    <location>
        <begin position="27"/>
        <end position="55"/>
    </location>
</feature>
<reference evidence="3" key="1">
    <citation type="submission" date="2020-10" db="EMBL/GenBank/DDBJ databases">
        <authorList>
            <person name="Han B."/>
            <person name="Lu T."/>
            <person name="Zhao Q."/>
            <person name="Huang X."/>
            <person name="Zhao Y."/>
        </authorList>
    </citation>
    <scope>NUCLEOTIDE SEQUENCE</scope>
</reference>
<dbReference type="Pfam" id="PF23547">
    <property type="entry name" value="Zn_ribbon_FGT1_1"/>
    <property type="match status" value="1"/>
</dbReference>
<proteinExistence type="predicted"/>
<evidence type="ECO:0000259" key="2">
    <source>
        <dbReference type="Pfam" id="PF23547"/>
    </source>
</evidence>
<dbReference type="InterPro" id="IPR057024">
    <property type="entry name" value="Znr_FGT1_1"/>
</dbReference>
<dbReference type="AlphaFoldDB" id="A0A811R789"/>
<evidence type="ECO:0000313" key="3">
    <source>
        <dbReference type="EMBL" id="CAD6265874.1"/>
    </source>
</evidence>
<feature type="domain" description="FORGETTER1 first zinc ribbon" evidence="2">
    <location>
        <begin position="9"/>
        <end position="43"/>
    </location>
</feature>
<comment type="caution">
    <text evidence="3">The sequence shown here is derived from an EMBL/GenBank/DDBJ whole genome shotgun (WGS) entry which is preliminary data.</text>
</comment>
<evidence type="ECO:0000313" key="4">
    <source>
        <dbReference type="Proteomes" id="UP000604825"/>
    </source>
</evidence>
<dbReference type="EMBL" id="CAJGYO010000013">
    <property type="protein sequence ID" value="CAD6265874.1"/>
    <property type="molecule type" value="Genomic_DNA"/>
</dbReference>
<sequence>MATPPPLAVDVRCAGCGETLEVENGTTDFARPGCGAAQRLPPELMPPPPRPRRAIPLPAAAGRAAAAAHDRPRAVRLHRCPTHRAAGAWRLRLPNLRRQRPPEPQDLSETAGCSEHVPPSDDMDAEDASPTKMKDPETGLWFTPQEYQVFAKLRTRTFEHTKEDYPGLRRDMHQFTHQLGEMRVEQQATCVTANSSRPGSVSKPTTGELSGRTTGWIHRIHHNHEQKDKLGGGSLPH</sequence>
<dbReference type="Proteomes" id="UP000604825">
    <property type="component" value="Unassembled WGS sequence"/>
</dbReference>
<feature type="compositionally biased region" description="Polar residues" evidence="1">
    <location>
        <begin position="191"/>
        <end position="213"/>
    </location>
</feature>
<name>A0A811R789_9POAL</name>